<reference evidence="9 10" key="1">
    <citation type="journal article" date="2019" name="Nat. Microbiol.">
        <title>Mediterranean grassland soil C-N compound turnover is dependent on rainfall and depth, and is mediated by genomically divergent microorganisms.</title>
        <authorList>
            <person name="Diamond S."/>
            <person name="Andeer P.F."/>
            <person name="Li Z."/>
            <person name="Crits-Christoph A."/>
            <person name="Burstein D."/>
            <person name="Anantharaman K."/>
            <person name="Lane K.R."/>
            <person name="Thomas B.C."/>
            <person name="Pan C."/>
            <person name="Northen T.R."/>
            <person name="Banfield J.F."/>
        </authorList>
    </citation>
    <scope>NUCLEOTIDE SEQUENCE [LARGE SCALE GENOMIC DNA]</scope>
    <source>
        <strain evidence="9">WS_3</strain>
    </source>
</reference>
<evidence type="ECO:0000256" key="5">
    <source>
        <dbReference type="ARBA" id="ARBA00023136"/>
    </source>
</evidence>
<evidence type="ECO:0000313" key="10">
    <source>
        <dbReference type="Proteomes" id="UP000320184"/>
    </source>
</evidence>
<evidence type="ECO:0000313" key="9">
    <source>
        <dbReference type="EMBL" id="TMQ53452.1"/>
    </source>
</evidence>
<feature type="domain" description="MotA/TolQ/ExbB proton channel" evidence="8">
    <location>
        <begin position="76"/>
        <end position="173"/>
    </location>
</feature>
<evidence type="ECO:0000259" key="8">
    <source>
        <dbReference type="Pfam" id="PF01618"/>
    </source>
</evidence>
<keyword evidence="6" id="KW-0653">Protein transport</keyword>
<comment type="subcellular location">
    <subcellularLocation>
        <location evidence="1">Cell membrane</location>
        <topology evidence="1">Multi-pass membrane protein</topology>
    </subcellularLocation>
    <subcellularLocation>
        <location evidence="6">Membrane</location>
        <topology evidence="6">Multi-pass membrane protein</topology>
    </subcellularLocation>
</comment>
<evidence type="ECO:0000256" key="4">
    <source>
        <dbReference type="ARBA" id="ARBA00022989"/>
    </source>
</evidence>
<comment type="similarity">
    <text evidence="6">Belongs to the exbB/tolQ family.</text>
</comment>
<dbReference type="PANTHER" id="PTHR30625">
    <property type="entry name" value="PROTEIN TOLQ"/>
    <property type="match status" value="1"/>
</dbReference>
<dbReference type="PANTHER" id="PTHR30625:SF3">
    <property type="entry name" value="TOL-PAL SYSTEM PROTEIN TOLQ"/>
    <property type="match status" value="1"/>
</dbReference>
<keyword evidence="3 7" id="KW-0812">Transmembrane</keyword>
<dbReference type="GO" id="GO:0005886">
    <property type="term" value="C:plasma membrane"/>
    <property type="evidence" value="ECO:0007669"/>
    <property type="project" value="UniProtKB-SubCell"/>
</dbReference>
<dbReference type="InterPro" id="IPR050790">
    <property type="entry name" value="ExbB/TolQ_transport"/>
</dbReference>
<evidence type="ECO:0000256" key="3">
    <source>
        <dbReference type="ARBA" id="ARBA00022692"/>
    </source>
</evidence>
<dbReference type="EMBL" id="VBOT01000017">
    <property type="protein sequence ID" value="TMQ53452.1"/>
    <property type="molecule type" value="Genomic_DNA"/>
</dbReference>
<keyword evidence="6" id="KW-0813">Transport</keyword>
<dbReference type="Proteomes" id="UP000320184">
    <property type="component" value="Unassembled WGS sequence"/>
</dbReference>
<name>A0A538SQ04_UNCEI</name>
<evidence type="ECO:0000256" key="2">
    <source>
        <dbReference type="ARBA" id="ARBA00022475"/>
    </source>
</evidence>
<dbReference type="AlphaFoldDB" id="A0A538SQ04"/>
<dbReference type="InterPro" id="IPR002898">
    <property type="entry name" value="MotA_ExbB_proton_chnl"/>
</dbReference>
<evidence type="ECO:0000256" key="7">
    <source>
        <dbReference type="SAM" id="Phobius"/>
    </source>
</evidence>
<feature type="transmembrane region" description="Helical" evidence="7">
    <location>
        <begin position="134"/>
        <end position="162"/>
    </location>
</feature>
<keyword evidence="4 7" id="KW-1133">Transmembrane helix</keyword>
<accession>A0A538SQ04</accession>
<comment type="caution">
    <text evidence="9">The sequence shown here is derived from an EMBL/GenBank/DDBJ whole genome shotgun (WGS) entry which is preliminary data.</text>
</comment>
<dbReference type="GO" id="GO:0017038">
    <property type="term" value="P:protein import"/>
    <property type="evidence" value="ECO:0007669"/>
    <property type="project" value="TreeGrafter"/>
</dbReference>
<gene>
    <name evidence="9" type="ORF">E6K73_01295</name>
</gene>
<sequence length="195" mass="21142">MSVYSWAVLWNRLGLYSRVERADRRFLQSFRRLRPTADCRLVCEQHPRSLLARVALAGQRTLDQHAALGEDSPVLRYEVTQRAMDRSASEETAALERHVGFLATTGSVSPFIGLMGTVWGVMSSFLNIGAQGSASLVVVAPGIAEALIATVAGLAAAIPAVVGYNHLVGRLREFGHATGEFTSEFLDRRMGNVAA</sequence>
<keyword evidence="5 7" id="KW-0472">Membrane</keyword>
<protein>
    <recommendedName>
        <fullName evidence="8">MotA/TolQ/ExbB proton channel domain-containing protein</fullName>
    </recommendedName>
</protein>
<keyword evidence="2" id="KW-1003">Cell membrane</keyword>
<proteinExistence type="inferred from homology"/>
<evidence type="ECO:0000256" key="1">
    <source>
        <dbReference type="ARBA" id="ARBA00004651"/>
    </source>
</evidence>
<evidence type="ECO:0000256" key="6">
    <source>
        <dbReference type="RuleBase" id="RU004057"/>
    </source>
</evidence>
<organism evidence="9 10">
    <name type="scientific">Eiseniibacteriota bacterium</name>
    <dbReference type="NCBI Taxonomy" id="2212470"/>
    <lineage>
        <taxon>Bacteria</taxon>
        <taxon>Candidatus Eiseniibacteriota</taxon>
    </lineage>
</organism>
<dbReference type="Pfam" id="PF01618">
    <property type="entry name" value="MotA_ExbB"/>
    <property type="match status" value="1"/>
</dbReference>
<feature type="transmembrane region" description="Helical" evidence="7">
    <location>
        <begin position="99"/>
        <end position="122"/>
    </location>
</feature>